<feature type="transmembrane region" description="Helical" evidence="2">
    <location>
        <begin position="343"/>
        <end position="362"/>
    </location>
</feature>
<organism evidence="3 4">
    <name type="scientific">Giardia duodenalis assemblage B</name>
    <dbReference type="NCBI Taxonomy" id="1394984"/>
    <lineage>
        <taxon>Eukaryota</taxon>
        <taxon>Metamonada</taxon>
        <taxon>Diplomonadida</taxon>
        <taxon>Hexamitidae</taxon>
        <taxon>Giardiinae</taxon>
        <taxon>Giardia</taxon>
    </lineage>
</organism>
<feature type="transmembrane region" description="Helical" evidence="2">
    <location>
        <begin position="600"/>
        <end position="623"/>
    </location>
</feature>
<feature type="transmembrane region" description="Helical" evidence="2">
    <location>
        <begin position="308"/>
        <end position="331"/>
    </location>
</feature>
<proteinExistence type="predicted"/>
<dbReference type="VEuPathDB" id="GiardiaDB:QR46_2073"/>
<keyword evidence="2" id="KW-1133">Transmembrane helix</keyword>
<feature type="transmembrane region" description="Helical" evidence="2">
    <location>
        <begin position="220"/>
        <end position="245"/>
    </location>
</feature>
<name>A0A132NV45_GIAIN</name>
<accession>A0A132NV45</accession>
<keyword evidence="2" id="KW-0812">Transmembrane</keyword>
<feature type="transmembrane region" description="Helical" evidence="2">
    <location>
        <begin position="184"/>
        <end position="208"/>
    </location>
</feature>
<gene>
    <name evidence="3" type="ORF">QR46_2073</name>
</gene>
<evidence type="ECO:0000313" key="4">
    <source>
        <dbReference type="Proteomes" id="UP000070089"/>
    </source>
</evidence>
<sequence>MLNFLVCTGPPKLPVNARSTHWSRTSDNASFVAALRGYRIIPQRFVQSGSGKILLQIPWLIVTDFTLLYRYVFLGCSSPGVTPVIVKRVPEIESRSTELVIPAVTAAIEERIAFTSLMDSFYKKNPLLGGMESGKTIHNQTIDALLAALVLWTILSNVYKNLVLPFLDNSSIASASAMTEKLGIYPLFFMSNWLDDLFITLFGARFYLKLKHRYKSTTAPAVFLLILFLDSCFIFLPYSIMFLFYDVPQGSDVALFIITWLHLGNFIPFTGSYTYNFAWLPALLFQCQIMMTLIYCASVVREISLVSVIFVAMGASLLVYVILSAICYFSLTLKIELFMPVVFHNPLSVFHNFSLGFLISYMTDDKRHNYLKINCHGKHSTHGQGKVDGHSPSVPVAKESRHVNEGNVGQGSSNAALALTPRDPVPPSENLPDPVHALTPLLFPEGPIDIADSPSLSRERYTERSSKWMAKFCCSCKKRRVEDTIPQTSPRAGDNESCASARFAHSTMDAAFWHPAAPRHRQRCRLLCEKVTKEESQWLSNKLYMLTHNHRRFGDVLAIIPIFTIYGTFTALGTETGVIYKEVLDDTTSSYKSVPNVASYITLLLARIIVPIMFSAALYYITISSTYALEWLMHRVFLSWIGKSALPILYIQPVVISFISTNIGSIKIGPYSISIFLLYLLGGMFVCMLIGTCINTLMEELVRVVMNKSWSSFDRYKASLIAKRYRRKLNGER</sequence>
<feature type="transmembrane region" description="Helical" evidence="2">
    <location>
        <begin position="141"/>
        <end position="159"/>
    </location>
</feature>
<protein>
    <submittedName>
        <fullName evidence="3">Uncharacterized protein</fullName>
    </submittedName>
</protein>
<feature type="transmembrane region" description="Helical" evidence="2">
    <location>
        <begin position="556"/>
        <end position="580"/>
    </location>
</feature>
<dbReference type="Proteomes" id="UP000070089">
    <property type="component" value="Unassembled WGS sequence"/>
</dbReference>
<evidence type="ECO:0000313" key="3">
    <source>
        <dbReference type="EMBL" id="KWX13938.1"/>
    </source>
</evidence>
<feature type="transmembrane region" description="Helical" evidence="2">
    <location>
        <begin position="676"/>
        <end position="698"/>
    </location>
</feature>
<feature type="transmembrane region" description="Helical" evidence="2">
    <location>
        <begin position="644"/>
        <end position="664"/>
    </location>
</feature>
<evidence type="ECO:0000256" key="2">
    <source>
        <dbReference type="SAM" id="Phobius"/>
    </source>
</evidence>
<feature type="transmembrane region" description="Helical" evidence="2">
    <location>
        <begin position="277"/>
        <end position="296"/>
    </location>
</feature>
<dbReference type="AlphaFoldDB" id="A0A132NV45"/>
<feature type="region of interest" description="Disordered" evidence="1">
    <location>
        <begin position="403"/>
        <end position="433"/>
    </location>
</feature>
<comment type="caution">
    <text evidence="3">The sequence shown here is derived from an EMBL/GenBank/DDBJ whole genome shotgun (WGS) entry which is preliminary data.</text>
</comment>
<reference evidence="3 4" key="1">
    <citation type="journal article" date="2015" name="Mol. Biochem. Parasitol.">
        <title>Identification of polymorphic genes for use in assemblage B genotyping assays through comparative genomics of multiple assemblage B Giardia duodenalis isolates.</title>
        <authorList>
            <person name="Wielinga C."/>
            <person name="Thompson R.C."/>
            <person name="Monis P."/>
            <person name="Ryan U."/>
        </authorList>
    </citation>
    <scope>NUCLEOTIDE SEQUENCE [LARGE SCALE GENOMIC DNA]</scope>
    <source>
        <strain evidence="3 4">BAH15c1</strain>
    </source>
</reference>
<evidence type="ECO:0000256" key="1">
    <source>
        <dbReference type="SAM" id="MobiDB-lite"/>
    </source>
</evidence>
<dbReference type="EMBL" id="JXTI01000050">
    <property type="protein sequence ID" value="KWX13938.1"/>
    <property type="molecule type" value="Genomic_DNA"/>
</dbReference>
<dbReference type="OrthoDB" id="10253887at2759"/>
<keyword evidence="2" id="KW-0472">Membrane</keyword>